<accession>A0A382RVL1</accession>
<protein>
    <recommendedName>
        <fullName evidence="2">Holin</fullName>
    </recommendedName>
</protein>
<gene>
    <name evidence="1" type="ORF">METZ01_LOCUS354344</name>
</gene>
<evidence type="ECO:0000313" key="1">
    <source>
        <dbReference type="EMBL" id="SVD01490.1"/>
    </source>
</evidence>
<reference evidence="1" key="1">
    <citation type="submission" date="2018-05" db="EMBL/GenBank/DDBJ databases">
        <authorList>
            <person name="Lanie J.A."/>
            <person name="Ng W.-L."/>
            <person name="Kazmierczak K.M."/>
            <person name="Andrzejewski T.M."/>
            <person name="Davidsen T.M."/>
            <person name="Wayne K.J."/>
            <person name="Tettelin H."/>
            <person name="Glass J.I."/>
            <person name="Rusch D."/>
            <person name="Podicherti R."/>
            <person name="Tsui H.-C.T."/>
            <person name="Winkler M.E."/>
        </authorList>
    </citation>
    <scope>NUCLEOTIDE SEQUENCE</scope>
</reference>
<dbReference type="AlphaFoldDB" id="A0A382RVL1"/>
<sequence>MNFWKDAFERAARTFIQAYLGVWMATGADFDGFSDVNNLKAGAVAVALSVAMAMGLKGVGPNKDSASTV</sequence>
<name>A0A382RVL1_9ZZZZ</name>
<dbReference type="EMBL" id="UINC01124383">
    <property type="protein sequence ID" value="SVD01490.1"/>
    <property type="molecule type" value="Genomic_DNA"/>
</dbReference>
<evidence type="ECO:0008006" key="2">
    <source>
        <dbReference type="Google" id="ProtNLM"/>
    </source>
</evidence>
<organism evidence="1">
    <name type="scientific">marine metagenome</name>
    <dbReference type="NCBI Taxonomy" id="408172"/>
    <lineage>
        <taxon>unclassified sequences</taxon>
        <taxon>metagenomes</taxon>
        <taxon>ecological metagenomes</taxon>
    </lineage>
</organism>
<dbReference type="Pfam" id="PF16945">
    <property type="entry name" value="Phage_r1t_holin"/>
    <property type="match status" value="1"/>
</dbReference>
<proteinExistence type="predicted"/>
<dbReference type="InterPro" id="IPR020109">
    <property type="entry name" value="Holin_r1t"/>
</dbReference>